<reference evidence="9 10" key="1">
    <citation type="journal article" date="2015" name="Genome Announc.">
        <title>Draft Genome Sequences of Marine Isolates of Thalassomonas viridans and Thalassomonas actiniarum.</title>
        <authorList>
            <person name="Olonade I."/>
            <person name="van Zyl L.J."/>
            <person name="Trindade M."/>
        </authorList>
    </citation>
    <scope>NUCLEOTIDE SEQUENCE [LARGE SCALE GENOMIC DNA]</scope>
    <source>
        <strain evidence="9 10">XOM25</strain>
    </source>
</reference>
<comment type="similarity">
    <text evidence="7">Belongs to the MoaC family.</text>
</comment>
<dbReference type="EC" id="4.6.1.17" evidence="3 7"/>
<evidence type="ECO:0000256" key="4">
    <source>
        <dbReference type="ARBA" id="ARBA00023150"/>
    </source>
</evidence>
<gene>
    <name evidence="7 9" type="primary">moaC</name>
    <name evidence="9" type="ORF">SG34_004635</name>
</gene>
<dbReference type="CDD" id="cd01420">
    <property type="entry name" value="MoaC_PE"/>
    <property type="match status" value="1"/>
</dbReference>
<dbReference type="NCBIfam" id="NF006870">
    <property type="entry name" value="PRK09364.1"/>
    <property type="match status" value="1"/>
</dbReference>
<dbReference type="FunFam" id="3.30.70.640:FF:000001">
    <property type="entry name" value="Cyclic pyranopterin monophosphate synthase"/>
    <property type="match status" value="1"/>
</dbReference>
<evidence type="ECO:0000256" key="1">
    <source>
        <dbReference type="ARBA" id="ARBA00001637"/>
    </source>
</evidence>
<evidence type="ECO:0000313" key="9">
    <source>
        <dbReference type="EMBL" id="WDE06220.1"/>
    </source>
</evidence>
<dbReference type="InterPro" id="IPR050105">
    <property type="entry name" value="MoCo_biosynth_MoaA/MoaC"/>
</dbReference>
<accession>A0AAE9Z400</accession>
<dbReference type="SUPFAM" id="SSF55040">
    <property type="entry name" value="Molybdenum cofactor biosynthesis protein C, MoaC"/>
    <property type="match status" value="1"/>
</dbReference>
<protein>
    <recommendedName>
        <fullName evidence="3 7">Cyclic pyranopterin monophosphate synthase</fullName>
        <ecNumber evidence="3 7">4.6.1.17</ecNumber>
    </recommendedName>
    <alternativeName>
        <fullName evidence="7">Molybdenum cofactor biosynthesis protein C</fullName>
    </alternativeName>
</protein>
<feature type="binding site" evidence="7">
    <location>
        <begin position="81"/>
        <end position="83"/>
    </location>
    <ligand>
        <name>substrate</name>
    </ligand>
</feature>
<evidence type="ECO:0000256" key="5">
    <source>
        <dbReference type="ARBA" id="ARBA00023239"/>
    </source>
</evidence>
<keyword evidence="4 7" id="KW-0501">Molybdenum cofactor biosynthesis</keyword>
<feature type="active site" evidence="7">
    <location>
        <position position="134"/>
    </location>
</feature>
<dbReference type="EMBL" id="CP059733">
    <property type="protein sequence ID" value="WDE06220.1"/>
    <property type="molecule type" value="Genomic_DNA"/>
</dbReference>
<dbReference type="HAMAP" id="MF_01224_B">
    <property type="entry name" value="MoaC_B"/>
    <property type="match status" value="1"/>
</dbReference>
<dbReference type="InterPro" id="IPR023045">
    <property type="entry name" value="MoaC"/>
</dbReference>
<dbReference type="Gene3D" id="3.30.70.640">
    <property type="entry name" value="Molybdopterin cofactor biosynthesis C (MoaC) domain"/>
    <property type="match status" value="1"/>
</dbReference>
<dbReference type="GO" id="GO:0006777">
    <property type="term" value="P:Mo-molybdopterin cofactor biosynthetic process"/>
    <property type="evidence" value="ECO:0007669"/>
    <property type="project" value="UniProtKB-UniRule"/>
</dbReference>
<organism evidence="9 10">
    <name type="scientific">Thalassomonas viridans</name>
    <dbReference type="NCBI Taxonomy" id="137584"/>
    <lineage>
        <taxon>Bacteria</taxon>
        <taxon>Pseudomonadati</taxon>
        <taxon>Pseudomonadota</taxon>
        <taxon>Gammaproteobacteria</taxon>
        <taxon>Alteromonadales</taxon>
        <taxon>Colwelliaceae</taxon>
        <taxon>Thalassomonas</taxon>
    </lineage>
</organism>
<comment type="catalytic activity">
    <reaction evidence="1 7">
        <text>(8S)-3',8-cyclo-7,8-dihydroguanosine 5'-triphosphate = cyclic pyranopterin phosphate + diphosphate</text>
        <dbReference type="Rhea" id="RHEA:49580"/>
        <dbReference type="ChEBI" id="CHEBI:33019"/>
        <dbReference type="ChEBI" id="CHEBI:59648"/>
        <dbReference type="ChEBI" id="CHEBI:131766"/>
        <dbReference type="EC" id="4.6.1.17"/>
    </reaction>
</comment>
<dbReference type="InterPro" id="IPR036522">
    <property type="entry name" value="MoaC_sf"/>
</dbReference>
<sequence length="173" mass="18479">MSNSPDNVQLSHINHKGEANMVDVTEKAMTSRTAVAQGYISMTPQTLALITAGEHKKGDVFAVARIAGIQAAKKCSDLIPLCHPLMLSKVQVDFAAEPENNRVKVTALCRLTGQTGVEMEALTAVSVACLTLFDMCKAADPAMEIHGIKVLSKEGGKTGLWQARETSNDKGEI</sequence>
<dbReference type="Pfam" id="PF01967">
    <property type="entry name" value="MoaC"/>
    <property type="match status" value="1"/>
</dbReference>
<dbReference type="KEGG" id="tvd:SG34_004635"/>
<dbReference type="InterPro" id="IPR047594">
    <property type="entry name" value="MoaC_bact/euk"/>
</dbReference>
<dbReference type="AlphaFoldDB" id="A0AAE9Z400"/>
<evidence type="ECO:0000256" key="2">
    <source>
        <dbReference type="ARBA" id="ARBA00005046"/>
    </source>
</evidence>
<dbReference type="InterPro" id="IPR002820">
    <property type="entry name" value="Mopterin_CF_biosynth-C_dom"/>
</dbReference>
<keyword evidence="10" id="KW-1185">Reference proteome</keyword>
<feature type="domain" description="Molybdopterin cofactor biosynthesis C (MoaC)" evidence="8">
    <location>
        <begin position="21"/>
        <end position="156"/>
    </location>
</feature>
<evidence type="ECO:0000256" key="7">
    <source>
        <dbReference type="HAMAP-Rule" id="MF_01224"/>
    </source>
</evidence>
<keyword evidence="5 7" id="KW-0456">Lyase</keyword>
<evidence type="ECO:0000256" key="6">
    <source>
        <dbReference type="ARBA" id="ARBA00055087"/>
    </source>
</evidence>
<reference evidence="9 10" key="2">
    <citation type="journal article" date="2022" name="Mar. Drugs">
        <title>Bioassay-Guided Fractionation Leads to the Detection of Cholic Acid Generated by the Rare Thalassomonas sp.</title>
        <authorList>
            <person name="Pheiffer F."/>
            <person name="Schneider Y.K."/>
            <person name="Hansen E.H."/>
            <person name="Andersen J.H."/>
            <person name="Isaksson J."/>
            <person name="Busche T."/>
            <person name="R C."/>
            <person name="Kalinowski J."/>
            <person name="Zyl L.V."/>
            <person name="Trindade M."/>
        </authorList>
    </citation>
    <scope>NUCLEOTIDE SEQUENCE [LARGE SCALE GENOMIC DNA]</scope>
    <source>
        <strain evidence="9 10">XOM25</strain>
    </source>
</reference>
<dbReference type="PANTHER" id="PTHR22960:SF29">
    <property type="entry name" value="CYCLIC PYRANOPTERIN MONOPHOSPHATE SYNTHASE"/>
    <property type="match status" value="1"/>
</dbReference>
<dbReference type="Proteomes" id="UP000032352">
    <property type="component" value="Chromosome"/>
</dbReference>
<dbReference type="PANTHER" id="PTHR22960">
    <property type="entry name" value="MOLYBDOPTERIN COFACTOR SYNTHESIS PROTEIN A"/>
    <property type="match status" value="1"/>
</dbReference>
<dbReference type="NCBIfam" id="TIGR00581">
    <property type="entry name" value="moaC"/>
    <property type="match status" value="1"/>
</dbReference>
<dbReference type="GO" id="GO:0061799">
    <property type="term" value="F:cyclic pyranopterin monophosphate synthase activity"/>
    <property type="evidence" value="ECO:0007669"/>
    <property type="project" value="UniProtKB-UniRule"/>
</dbReference>
<evidence type="ECO:0000259" key="8">
    <source>
        <dbReference type="Pfam" id="PF01967"/>
    </source>
</evidence>
<dbReference type="RefSeq" id="WP_044840385.1">
    <property type="nucleotide sequence ID" value="NZ_CP059733.1"/>
</dbReference>
<feature type="binding site" evidence="7">
    <location>
        <begin position="119"/>
        <end position="120"/>
    </location>
    <ligand>
        <name>substrate</name>
    </ligand>
</feature>
<name>A0AAE9Z400_9GAMM</name>
<comment type="subunit">
    <text evidence="7">Homohexamer; trimer of dimers.</text>
</comment>
<evidence type="ECO:0000256" key="3">
    <source>
        <dbReference type="ARBA" id="ARBA00012575"/>
    </source>
</evidence>
<comment type="pathway">
    <text evidence="2 7">Cofactor biosynthesis; molybdopterin biosynthesis.</text>
</comment>
<proteinExistence type="inferred from homology"/>
<comment type="function">
    <text evidence="6 7">Catalyzes the conversion of (8S)-3',8-cyclo-7,8-dihydroguanosine 5'-triphosphate to cyclic pyranopterin monophosphate (cPMP).</text>
</comment>
<evidence type="ECO:0000313" key="10">
    <source>
        <dbReference type="Proteomes" id="UP000032352"/>
    </source>
</evidence>